<comment type="caution">
    <text evidence="6">The sequence shown here is derived from an EMBL/GenBank/DDBJ whole genome shotgun (WGS) entry which is preliminary data.</text>
</comment>
<dbReference type="InterPro" id="IPR020084">
    <property type="entry name" value="NUDIX_hydrolase_CS"/>
</dbReference>
<dbReference type="PROSITE" id="PS51462">
    <property type="entry name" value="NUDIX"/>
    <property type="match status" value="1"/>
</dbReference>
<dbReference type="InterPro" id="IPR020476">
    <property type="entry name" value="Nudix_hydrolase"/>
</dbReference>
<proteinExistence type="inferred from homology"/>
<name>A0A101TD25_9ACTN</name>
<dbReference type="InterPro" id="IPR000086">
    <property type="entry name" value="NUDIX_hydrolase_dom"/>
</dbReference>
<evidence type="ECO:0000256" key="1">
    <source>
        <dbReference type="ARBA" id="ARBA00001946"/>
    </source>
</evidence>
<keyword evidence="7" id="KW-1185">Reference proteome</keyword>
<dbReference type="Pfam" id="PF00293">
    <property type="entry name" value="NUDIX"/>
    <property type="match status" value="1"/>
</dbReference>
<comment type="cofactor">
    <cofactor evidence="1">
        <name>Mg(2+)</name>
        <dbReference type="ChEBI" id="CHEBI:18420"/>
    </cofactor>
</comment>
<dbReference type="GO" id="GO:0016787">
    <property type="term" value="F:hydrolase activity"/>
    <property type="evidence" value="ECO:0007669"/>
    <property type="project" value="UniProtKB-KW"/>
</dbReference>
<dbReference type="AlphaFoldDB" id="A0A101TD25"/>
<dbReference type="OrthoDB" id="9761969at2"/>
<dbReference type="RefSeq" id="WP_061915914.1">
    <property type="nucleotide sequence ID" value="NZ_KQ948851.1"/>
</dbReference>
<dbReference type="Gene3D" id="3.90.79.10">
    <property type="entry name" value="Nucleoside Triphosphate Pyrophosphohydrolase"/>
    <property type="match status" value="1"/>
</dbReference>
<evidence type="ECO:0000259" key="5">
    <source>
        <dbReference type="PROSITE" id="PS51462"/>
    </source>
</evidence>
<evidence type="ECO:0000256" key="4">
    <source>
        <dbReference type="RuleBase" id="RU003476"/>
    </source>
</evidence>
<feature type="domain" description="Nudix hydrolase" evidence="5">
    <location>
        <begin position="7"/>
        <end position="131"/>
    </location>
</feature>
<gene>
    <name evidence="6" type="ORF">AQJ66_03015</name>
</gene>
<dbReference type="PANTHER" id="PTHR43046">
    <property type="entry name" value="GDP-MANNOSE MANNOSYL HYDROLASE"/>
    <property type="match status" value="1"/>
</dbReference>
<dbReference type="Proteomes" id="UP000053024">
    <property type="component" value="Unassembled WGS sequence"/>
</dbReference>
<evidence type="ECO:0000256" key="2">
    <source>
        <dbReference type="ARBA" id="ARBA00005582"/>
    </source>
</evidence>
<dbReference type="EMBL" id="LMWX01000003">
    <property type="protein sequence ID" value="KUN90034.1"/>
    <property type="molecule type" value="Genomic_DNA"/>
</dbReference>
<sequence length="137" mass="14902">MTEQTAQERPGIAAAIVVQDGAVLMVRRRVAEGQLSWQFPAGEIDGTETPEQAAVRETSEEVGMEVTALKVLGERVHPKTGRKMTYVACVVESGAPYVADDDELAEVAWVRHAQIPAYVPYGLFDAVQVYLDAALSR</sequence>
<protein>
    <submittedName>
        <fullName evidence="6">NUDIX hydrolase</fullName>
    </submittedName>
</protein>
<keyword evidence="3 4" id="KW-0378">Hydrolase</keyword>
<evidence type="ECO:0000313" key="7">
    <source>
        <dbReference type="Proteomes" id="UP000053024"/>
    </source>
</evidence>
<reference evidence="6 7" key="1">
    <citation type="submission" date="2015-10" db="EMBL/GenBank/DDBJ databases">
        <title>Draft genome sequence of Streptomyces bungoensis DSM 41781, type strain for the species Streptomyces bungoensis.</title>
        <authorList>
            <person name="Ruckert C."/>
            <person name="Winkler A."/>
            <person name="Kalinowski J."/>
            <person name="Kampfer P."/>
            <person name="Glaeser S."/>
        </authorList>
    </citation>
    <scope>NUCLEOTIDE SEQUENCE [LARGE SCALE GENOMIC DNA]</scope>
    <source>
        <strain evidence="6 7">DSM 41781</strain>
    </source>
</reference>
<accession>A0A101TD25</accession>
<dbReference type="PROSITE" id="PS00893">
    <property type="entry name" value="NUDIX_BOX"/>
    <property type="match status" value="1"/>
</dbReference>
<organism evidence="6 7">
    <name type="scientific">Streptomyces bungoensis</name>
    <dbReference type="NCBI Taxonomy" id="285568"/>
    <lineage>
        <taxon>Bacteria</taxon>
        <taxon>Bacillati</taxon>
        <taxon>Actinomycetota</taxon>
        <taxon>Actinomycetes</taxon>
        <taxon>Kitasatosporales</taxon>
        <taxon>Streptomycetaceae</taxon>
        <taxon>Streptomyces</taxon>
    </lineage>
</organism>
<comment type="similarity">
    <text evidence="2 4">Belongs to the Nudix hydrolase family.</text>
</comment>
<dbReference type="InterPro" id="IPR015797">
    <property type="entry name" value="NUDIX_hydrolase-like_dom_sf"/>
</dbReference>
<dbReference type="SUPFAM" id="SSF55811">
    <property type="entry name" value="Nudix"/>
    <property type="match status" value="1"/>
</dbReference>
<dbReference type="PANTHER" id="PTHR43046:SF14">
    <property type="entry name" value="MUTT_NUDIX FAMILY PROTEIN"/>
    <property type="match status" value="1"/>
</dbReference>
<evidence type="ECO:0000313" key="6">
    <source>
        <dbReference type="EMBL" id="KUN90034.1"/>
    </source>
</evidence>
<dbReference type="STRING" id="285568.AQJ66_03015"/>
<dbReference type="CDD" id="cd02883">
    <property type="entry name" value="NUDIX_Hydrolase"/>
    <property type="match status" value="1"/>
</dbReference>
<evidence type="ECO:0000256" key="3">
    <source>
        <dbReference type="ARBA" id="ARBA00022801"/>
    </source>
</evidence>
<dbReference type="PRINTS" id="PR00502">
    <property type="entry name" value="NUDIXFAMILY"/>
</dbReference>